<sequence length="33" mass="3849">MSVETSIAYTTSDGKQFDDRQEAETHEQWLTDE</sequence>
<protein>
    <submittedName>
        <fullName evidence="2">Uncharacterized protein</fullName>
    </submittedName>
</protein>
<comment type="caution">
    <text evidence="2">The sequence shown here is derived from an EMBL/GenBank/DDBJ whole genome shotgun (WGS) entry which is preliminary data.</text>
</comment>
<dbReference type="EMBL" id="FNRW01000002">
    <property type="protein sequence ID" value="SEB39286.1"/>
    <property type="molecule type" value="Genomic_DNA"/>
</dbReference>
<evidence type="ECO:0000256" key="1">
    <source>
        <dbReference type="SAM" id="MobiDB-lite"/>
    </source>
</evidence>
<dbReference type="AlphaFoldDB" id="A0AA45V6B9"/>
<feature type="region of interest" description="Disordered" evidence="1">
    <location>
        <begin position="1"/>
        <end position="33"/>
    </location>
</feature>
<feature type="compositionally biased region" description="Polar residues" evidence="1">
    <location>
        <begin position="1"/>
        <end position="14"/>
    </location>
</feature>
<evidence type="ECO:0000313" key="3">
    <source>
        <dbReference type="Proteomes" id="UP000182842"/>
    </source>
</evidence>
<proteinExistence type="predicted"/>
<name>A0AA45V6B9_BIFLN</name>
<evidence type="ECO:0000313" key="2">
    <source>
        <dbReference type="EMBL" id="SEB39286.1"/>
    </source>
</evidence>
<dbReference type="Proteomes" id="UP000182842">
    <property type="component" value="Unassembled WGS sequence"/>
</dbReference>
<reference evidence="2 3" key="1">
    <citation type="submission" date="2016-10" db="EMBL/GenBank/DDBJ databases">
        <authorList>
            <person name="Varghese N."/>
            <person name="Submissions S."/>
        </authorList>
    </citation>
    <scope>NUCLEOTIDE SEQUENCE [LARGE SCALE GENOMIC DNA]</scope>
    <source>
        <strain evidence="2 3">DSM 20219</strain>
    </source>
</reference>
<organism evidence="2 3">
    <name type="scientific">Bifidobacterium longum</name>
    <dbReference type="NCBI Taxonomy" id="216816"/>
    <lineage>
        <taxon>Bacteria</taxon>
        <taxon>Bacillati</taxon>
        <taxon>Actinomycetota</taxon>
        <taxon>Actinomycetes</taxon>
        <taxon>Bifidobacteriales</taxon>
        <taxon>Bifidobacteriaceae</taxon>
        <taxon>Bifidobacterium</taxon>
    </lineage>
</organism>
<feature type="compositionally biased region" description="Basic and acidic residues" evidence="1">
    <location>
        <begin position="15"/>
        <end position="33"/>
    </location>
</feature>
<gene>
    <name evidence="2" type="ORF">SAMN04489748_0882</name>
</gene>
<accession>A0AA45V6B9</accession>